<feature type="region of interest" description="Disordered" evidence="1">
    <location>
        <begin position="115"/>
        <end position="153"/>
    </location>
</feature>
<gene>
    <name evidence="2" type="primary">AVEN_266205_1</name>
    <name evidence="2" type="ORF">CEXT_18161</name>
</gene>
<accession>A0AAV4Y5Y9</accession>
<evidence type="ECO:0000313" key="3">
    <source>
        <dbReference type="Proteomes" id="UP001054945"/>
    </source>
</evidence>
<feature type="compositionally biased region" description="Basic residues" evidence="1">
    <location>
        <begin position="124"/>
        <end position="140"/>
    </location>
</feature>
<comment type="caution">
    <text evidence="2">The sequence shown here is derived from an EMBL/GenBank/DDBJ whole genome shotgun (WGS) entry which is preliminary data.</text>
</comment>
<dbReference type="AlphaFoldDB" id="A0AAV4Y5Y9"/>
<name>A0AAV4Y5Y9_CAEEX</name>
<reference evidence="2 3" key="1">
    <citation type="submission" date="2021-06" db="EMBL/GenBank/DDBJ databases">
        <title>Caerostris extrusa draft genome.</title>
        <authorList>
            <person name="Kono N."/>
            <person name="Arakawa K."/>
        </authorList>
    </citation>
    <scope>NUCLEOTIDE SEQUENCE [LARGE SCALE GENOMIC DNA]</scope>
</reference>
<dbReference type="Proteomes" id="UP001054945">
    <property type="component" value="Unassembled WGS sequence"/>
</dbReference>
<sequence length="229" mass="27160">MPEHYGQSYGKATRKILLERPHELLKERLSNTRHRCFPKRRNTRFSTPAEYDDRAFDGHCRDYMEHCFRSGDHREHDRNGPVHSMGQFGFVAPAYFYFEGIPGWFRLNSEVEQNSDGAPEHERRKYPHEHHKARQGRHASHPPPQPTCRKPATEMRTRVLPLCDRRVYDSDPRMRMRPKAVPFRYCCVAPKYTGHIPGMQFVFGEAFGPSSDRLLRRHHDNLQRMNSYR</sequence>
<dbReference type="EMBL" id="BPLR01001294">
    <property type="protein sequence ID" value="GIZ01401.1"/>
    <property type="molecule type" value="Genomic_DNA"/>
</dbReference>
<evidence type="ECO:0000313" key="2">
    <source>
        <dbReference type="EMBL" id="GIZ01401.1"/>
    </source>
</evidence>
<organism evidence="2 3">
    <name type="scientific">Caerostris extrusa</name>
    <name type="common">Bark spider</name>
    <name type="synonym">Caerostris bankana</name>
    <dbReference type="NCBI Taxonomy" id="172846"/>
    <lineage>
        <taxon>Eukaryota</taxon>
        <taxon>Metazoa</taxon>
        <taxon>Ecdysozoa</taxon>
        <taxon>Arthropoda</taxon>
        <taxon>Chelicerata</taxon>
        <taxon>Arachnida</taxon>
        <taxon>Araneae</taxon>
        <taxon>Araneomorphae</taxon>
        <taxon>Entelegynae</taxon>
        <taxon>Araneoidea</taxon>
        <taxon>Araneidae</taxon>
        <taxon>Caerostris</taxon>
    </lineage>
</organism>
<evidence type="ECO:0000256" key="1">
    <source>
        <dbReference type="SAM" id="MobiDB-lite"/>
    </source>
</evidence>
<keyword evidence="3" id="KW-1185">Reference proteome</keyword>
<protein>
    <submittedName>
        <fullName evidence="2">Uncharacterized protein</fullName>
    </submittedName>
</protein>
<proteinExistence type="predicted"/>